<proteinExistence type="predicted"/>
<accession>K6Z0Z8</accession>
<dbReference type="EMBL" id="BAEP01000035">
    <property type="protein sequence ID" value="GAC24087.1"/>
    <property type="molecule type" value="Genomic_DNA"/>
</dbReference>
<reference evidence="1 2" key="1">
    <citation type="journal article" date="2017" name="Antonie Van Leeuwenhoek">
        <title>Rhizobium rhizosphaerae sp. nov., a novel species isolated from rice rhizosphere.</title>
        <authorList>
            <person name="Zhao J.J."/>
            <person name="Zhang J."/>
            <person name="Zhang R.J."/>
            <person name="Zhang C.W."/>
            <person name="Yin H.Q."/>
            <person name="Zhang X.X."/>
        </authorList>
    </citation>
    <scope>NUCLEOTIDE SEQUENCE [LARGE SCALE GENOMIC DNA]</scope>
    <source>
        <strain evidence="1 2">KMM 241</strain>
    </source>
</reference>
<sequence length="39" mass="4393">MFINTLQKLSMLGEIEAESKDPEIIRPIFVVDALGVLVY</sequence>
<name>K6Z0Z8_9ALTE</name>
<protein>
    <submittedName>
        <fullName evidence="1">Uncharacterized protein</fullName>
    </submittedName>
</protein>
<evidence type="ECO:0000313" key="2">
    <source>
        <dbReference type="Proteomes" id="UP000006263"/>
    </source>
</evidence>
<evidence type="ECO:0000313" key="1">
    <source>
        <dbReference type="EMBL" id="GAC24087.1"/>
    </source>
</evidence>
<dbReference type="Proteomes" id="UP000006263">
    <property type="component" value="Unassembled WGS sequence"/>
</dbReference>
<organism evidence="1 2">
    <name type="scientific">Paraglaciecola mesophila KMM 241</name>
    <dbReference type="NCBI Taxonomy" id="1128912"/>
    <lineage>
        <taxon>Bacteria</taxon>
        <taxon>Pseudomonadati</taxon>
        <taxon>Pseudomonadota</taxon>
        <taxon>Gammaproteobacteria</taxon>
        <taxon>Alteromonadales</taxon>
        <taxon>Alteromonadaceae</taxon>
        <taxon>Paraglaciecola</taxon>
    </lineage>
</organism>
<dbReference type="AlphaFoldDB" id="K6Z0Z8"/>
<comment type="caution">
    <text evidence="1">The sequence shown here is derived from an EMBL/GenBank/DDBJ whole genome shotgun (WGS) entry which is preliminary data.</text>
</comment>
<gene>
    <name evidence="1" type="ORF">GMES_1791</name>
</gene>